<gene>
    <name evidence="5" type="ORF">ENO04_05930</name>
</gene>
<evidence type="ECO:0000313" key="5">
    <source>
        <dbReference type="EMBL" id="HDS11130.1"/>
    </source>
</evidence>
<dbReference type="GO" id="GO:0003723">
    <property type="term" value="F:RNA binding"/>
    <property type="evidence" value="ECO:0007669"/>
    <property type="project" value="UniProtKB-UniRule"/>
</dbReference>
<dbReference type="SMART" id="SM01103">
    <property type="entry name" value="CRS1_YhbY"/>
    <property type="match status" value="1"/>
</dbReference>
<evidence type="ECO:0000256" key="3">
    <source>
        <dbReference type="SAM" id="MobiDB-lite"/>
    </source>
</evidence>
<proteinExistence type="predicted"/>
<protein>
    <submittedName>
        <fullName evidence="5">YhbY family RNA-binding protein</fullName>
    </submittedName>
</protein>
<reference evidence="5" key="1">
    <citation type="journal article" date="2020" name="mSystems">
        <title>Genome- and Community-Level Interaction Insights into Carbon Utilization and Element Cycling Functions of Hydrothermarchaeota in Hydrothermal Sediment.</title>
        <authorList>
            <person name="Zhou Z."/>
            <person name="Liu Y."/>
            <person name="Xu W."/>
            <person name="Pan J."/>
            <person name="Luo Z.H."/>
            <person name="Li M."/>
        </authorList>
    </citation>
    <scope>NUCLEOTIDE SEQUENCE [LARGE SCALE GENOMIC DNA]</scope>
    <source>
        <strain evidence="5">SpSt-123</strain>
    </source>
</reference>
<comment type="caution">
    <text evidence="5">The sequence shown here is derived from an EMBL/GenBank/DDBJ whole genome shotgun (WGS) entry which is preliminary data.</text>
</comment>
<evidence type="ECO:0000259" key="4">
    <source>
        <dbReference type="PROSITE" id="PS51295"/>
    </source>
</evidence>
<organism evidence="5">
    <name type="scientific">Fervidicoccus fontis</name>
    <dbReference type="NCBI Taxonomy" id="683846"/>
    <lineage>
        <taxon>Archaea</taxon>
        <taxon>Thermoproteota</taxon>
        <taxon>Thermoprotei</taxon>
        <taxon>Fervidicoccales</taxon>
        <taxon>Fervidicoccaceae</taxon>
        <taxon>Fervidicoccus</taxon>
    </lineage>
</organism>
<dbReference type="PROSITE" id="PS51295">
    <property type="entry name" value="CRM"/>
    <property type="match status" value="1"/>
</dbReference>
<dbReference type="SUPFAM" id="SSF75471">
    <property type="entry name" value="YhbY-like"/>
    <property type="match status" value="1"/>
</dbReference>
<dbReference type="EMBL" id="DSDY01000177">
    <property type="protein sequence ID" value="HDS11130.1"/>
    <property type="molecule type" value="Genomic_DNA"/>
</dbReference>
<dbReference type="InterPro" id="IPR001890">
    <property type="entry name" value="RNA-binding_CRM"/>
</dbReference>
<feature type="domain" description="CRM" evidence="4">
    <location>
        <begin position="11"/>
        <end position="102"/>
    </location>
</feature>
<evidence type="ECO:0000256" key="1">
    <source>
        <dbReference type="ARBA" id="ARBA00022884"/>
    </source>
</evidence>
<accession>A0A7C1IE04</accession>
<sequence>MRIRQEEGIQTQRCGETSKEKITEKIHGRADVNIGKKGVTQEVIDEIKKRLEKEGLLKIKINKNIYVQEGISIDEFARILAQKTDSEVIDIRGRTIIIAKRK</sequence>
<dbReference type="InterPro" id="IPR051925">
    <property type="entry name" value="RNA-binding_domain"/>
</dbReference>
<dbReference type="Gene3D" id="3.30.110.60">
    <property type="entry name" value="YhbY-like"/>
    <property type="match status" value="1"/>
</dbReference>
<feature type="region of interest" description="Disordered" evidence="3">
    <location>
        <begin position="1"/>
        <end position="22"/>
    </location>
</feature>
<dbReference type="AlphaFoldDB" id="A0A7C1IE04"/>
<dbReference type="PANTHER" id="PTHR40065">
    <property type="entry name" value="RNA-BINDING PROTEIN YHBY"/>
    <property type="match status" value="1"/>
</dbReference>
<evidence type="ECO:0000256" key="2">
    <source>
        <dbReference type="PROSITE-ProRule" id="PRU00626"/>
    </source>
</evidence>
<dbReference type="Pfam" id="PF01985">
    <property type="entry name" value="CRS1_YhbY"/>
    <property type="match status" value="1"/>
</dbReference>
<keyword evidence="1 2" id="KW-0694">RNA-binding</keyword>
<dbReference type="PANTHER" id="PTHR40065:SF3">
    <property type="entry name" value="RNA-BINDING PROTEIN YHBY"/>
    <property type="match status" value="1"/>
</dbReference>
<dbReference type="InterPro" id="IPR035920">
    <property type="entry name" value="YhbY-like_sf"/>
</dbReference>
<name>A0A7C1IE04_9CREN</name>